<accession>A0A494YDZ1</accession>
<dbReference type="Proteomes" id="UP000282076">
    <property type="component" value="Unassembled WGS sequence"/>
</dbReference>
<sequence length="66" mass="7838">MKKFTVFKSFMEMLNAGGFEVSCQEDFQNIPADLFDEHIANHTFFDDWQEMLDTAKLEYVARTFNF</sequence>
<organism evidence="1 2">
    <name type="scientific">Cohnella endophytica</name>
    <dbReference type="NCBI Taxonomy" id="2419778"/>
    <lineage>
        <taxon>Bacteria</taxon>
        <taxon>Bacillati</taxon>
        <taxon>Bacillota</taxon>
        <taxon>Bacilli</taxon>
        <taxon>Bacillales</taxon>
        <taxon>Paenibacillaceae</taxon>
        <taxon>Cohnella</taxon>
    </lineage>
</organism>
<proteinExistence type="predicted"/>
<name>A0A494YDZ1_9BACL</name>
<reference evidence="1 2" key="1">
    <citation type="submission" date="2018-10" db="EMBL/GenBank/DDBJ databases">
        <title>Cohnella sp. M2MS4P-1, whole genome shotgun sequence.</title>
        <authorList>
            <person name="Tuo L."/>
        </authorList>
    </citation>
    <scope>NUCLEOTIDE SEQUENCE [LARGE SCALE GENOMIC DNA]</scope>
    <source>
        <strain evidence="1 2">M2MS4P-1</strain>
    </source>
</reference>
<dbReference type="AlphaFoldDB" id="A0A494YDZ1"/>
<gene>
    <name evidence="1" type="ORF">D7Z26_01750</name>
</gene>
<dbReference type="EMBL" id="RBZM01000001">
    <property type="protein sequence ID" value="RKP58245.1"/>
    <property type="molecule type" value="Genomic_DNA"/>
</dbReference>
<keyword evidence="2" id="KW-1185">Reference proteome</keyword>
<comment type="caution">
    <text evidence="1">The sequence shown here is derived from an EMBL/GenBank/DDBJ whole genome shotgun (WGS) entry which is preliminary data.</text>
</comment>
<evidence type="ECO:0000313" key="2">
    <source>
        <dbReference type="Proteomes" id="UP000282076"/>
    </source>
</evidence>
<protein>
    <submittedName>
        <fullName evidence="1">Uncharacterized protein</fullName>
    </submittedName>
</protein>
<evidence type="ECO:0000313" key="1">
    <source>
        <dbReference type="EMBL" id="RKP58245.1"/>
    </source>
</evidence>